<dbReference type="Proteomes" id="UP000252289">
    <property type="component" value="Unassembled WGS sequence"/>
</dbReference>
<evidence type="ECO:0000256" key="5">
    <source>
        <dbReference type="ARBA" id="ARBA00022857"/>
    </source>
</evidence>
<comment type="caution">
    <text evidence="11">The sequence shown here is derived from an EMBL/GenBank/DDBJ whole genome shotgun (WGS) entry which is preliminary data.</text>
</comment>
<dbReference type="EC" id="1.5.1.3" evidence="3 8"/>
<dbReference type="PRINTS" id="PR00070">
    <property type="entry name" value="DHFR"/>
</dbReference>
<keyword evidence="4 8" id="KW-0554">One-carbon metabolism</keyword>
<evidence type="ECO:0000313" key="11">
    <source>
        <dbReference type="EMBL" id="RCL82682.1"/>
    </source>
</evidence>
<dbReference type="GO" id="GO:0046452">
    <property type="term" value="P:dihydrofolate metabolic process"/>
    <property type="evidence" value="ECO:0007669"/>
    <property type="project" value="TreeGrafter"/>
</dbReference>
<dbReference type="PANTHER" id="PTHR48069">
    <property type="entry name" value="DIHYDROFOLATE REDUCTASE"/>
    <property type="match status" value="1"/>
</dbReference>
<feature type="domain" description="DHFR" evidence="10">
    <location>
        <begin position="2"/>
        <end position="162"/>
    </location>
</feature>
<dbReference type="PANTHER" id="PTHR48069:SF3">
    <property type="entry name" value="DIHYDROFOLATE REDUCTASE"/>
    <property type="match status" value="1"/>
</dbReference>
<dbReference type="Gene3D" id="3.40.430.10">
    <property type="entry name" value="Dihydrofolate Reductase, subunit A"/>
    <property type="match status" value="1"/>
</dbReference>
<comment type="function">
    <text evidence="7 8">Key enzyme in folate metabolism. Catalyzes an essential reaction for de novo glycine and purine synthesis, and for DNA precursor synthesis.</text>
</comment>
<dbReference type="UniPathway" id="UPA00077">
    <property type="reaction ID" value="UER00158"/>
</dbReference>
<dbReference type="SUPFAM" id="SSF53597">
    <property type="entry name" value="Dihydrofolate reductase-like"/>
    <property type="match status" value="1"/>
</dbReference>
<dbReference type="GO" id="GO:0006730">
    <property type="term" value="P:one-carbon metabolic process"/>
    <property type="evidence" value="ECO:0007669"/>
    <property type="project" value="UniProtKB-KW"/>
</dbReference>
<dbReference type="EMBL" id="QOQK01000044">
    <property type="protein sequence ID" value="RCL82682.1"/>
    <property type="molecule type" value="Genomic_DNA"/>
</dbReference>
<evidence type="ECO:0000256" key="4">
    <source>
        <dbReference type="ARBA" id="ARBA00022563"/>
    </source>
</evidence>
<dbReference type="GO" id="GO:0046655">
    <property type="term" value="P:folic acid metabolic process"/>
    <property type="evidence" value="ECO:0007669"/>
    <property type="project" value="TreeGrafter"/>
</dbReference>
<organism evidence="11 12">
    <name type="scientific">PS1 clade bacterium</name>
    <dbReference type="NCBI Taxonomy" id="2175152"/>
    <lineage>
        <taxon>Bacteria</taxon>
        <taxon>Pseudomonadati</taxon>
        <taxon>Pseudomonadota</taxon>
        <taxon>Alphaproteobacteria</taxon>
        <taxon>PS1 clade</taxon>
    </lineage>
</organism>
<keyword evidence="6 8" id="KW-0560">Oxidoreductase</keyword>
<proteinExistence type="inferred from homology"/>
<dbReference type="InterPro" id="IPR017925">
    <property type="entry name" value="DHFR_CS"/>
</dbReference>
<dbReference type="PROSITE" id="PS51330">
    <property type="entry name" value="DHFR_2"/>
    <property type="match status" value="1"/>
</dbReference>
<evidence type="ECO:0000256" key="7">
    <source>
        <dbReference type="ARBA" id="ARBA00025067"/>
    </source>
</evidence>
<evidence type="ECO:0000256" key="3">
    <source>
        <dbReference type="ARBA" id="ARBA00012856"/>
    </source>
</evidence>
<dbReference type="GO" id="GO:0004146">
    <property type="term" value="F:dihydrofolate reductase activity"/>
    <property type="evidence" value="ECO:0007669"/>
    <property type="project" value="UniProtKB-EC"/>
</dbReference>
<dbReference type="PIRSF" id="PIRSF000194">
    <property type="entry name" value="DHFR"/>
    <property type="match status" value="1"/>
</dbReference>
<reference evidence="11 12" key="1">
    <citation type="journal article" date="2018" name="Microbiome">
        <title>Fine metagenomic profile of the Mediterranean stratified and mixed water columns revealed by assembly and recruitment.</title>
        <authorList>
            <person name="Haro-Moreno J.M."/>
            <person name="Lopez-Perez M."/>
            <person name="De La Torre J.R."/>
            <person name="Picazo A."/>
            <person name="Camacho A."/>
            <person name="Rodriguez-Valera F."/>
        </authorList>
    </citation>
    <scope>NUCLEOTIDE SEQUENCE [LARGE SCALE GENOMIC DNA]</scope>
    <source>
        <strain evidence="11">MED-G50</strain>
    </source>
</reference>
<evidence type="ECO:0000256" key="9">
    <source>
        <dbReference type="RuleBase" id="RU004474"/>
    </source>
</evidence>
<evidence type="ECO:0000256" key="6">
    <source>
        <dbReference type="ARBA" id="ARBA00023002"/>
    </source>
</evidence>
<dbReference type="GO" id="GO:0050661">
    <property type="term" value="F:NADP binding"/>
    <property type="evidence" value="ECO:0007669"/>
    <property type="project" value="InterPro"/>
</dbReference>
<evidence type="ECO:0000256" key="1">
    <source>
        <dbReference type="ARBA" id="ARBA00004903"/>
    </source>
</evidence>
<dbReference type="GO" id="GO:0046654">
    <property type="term" value="P:tetrahydrofolate biosynthetic process"/>
    <property type="evidence" value="ECO:0007669"/>
    <property type="project" value="UniProtKB-UniPathway"/>
</dbReference>
<comment type="pathway">
    <text evidence="1 8">Cofactor biosynthesis; tetrahydrofolate biosynthesis; 5,6,7,8-tetrahydrofolate from 7,8-dihydrofolate: step 1/1.</text>
</comment>
<evidence type="ECO:0000313" key="12">
    <source>
        <dbReference type="Proteomes" id="UP000252289"/>
    </source>
</evidence>
<protein>
    <recommendedName>
        <fullName evidence="3 8">Dihydrofolate reductase</fullName>
        <ecNumber evidence="3 8">1.5.1.3</ecNumber>
    </recommendedName>
</protein>
<comment type="similarity">
    <text evidence="2 8 9">Belongs to the dihydrofolate reductase family.</text>
</comment>
<dbReference type="CDD" id="cd00209">
    <property type="entry name" value="DHFR"/>
    <property type="match status" value="1"/>
</dbReference>
<accession>A0A368EF43</accession>
<dbReference type="InterPro" id="IPR012259">
    <property type="entry name" value="DHFR"/>
</dbReference>
<dbReference type="PROSITE" id="PS00075">
    <property type="entry name" value="DHFR_1"/>
    <property type="match status" value="1"/>
</dbReference>
<dbReference type="Pfam" id="PF00186">
    <property type="entry name" value="DHFR_1"/>
    <property type="match status" value="1"/>
</dbReference>
<dbReference type="AlphaFoldDB" id="A0A368EF43"/>
<gene>
    <name evidence="11" type="ORF">DBW64_06385</name>
</gene>
<dbReference type="InterPro" id="IPR024072">
    <property type="entry name" value="DHFR-like_dom_sf"/>
</dbReference>
<dbReference type="InterPro" id="IPR001796">
    <property type="entry name" value="DHFR_dom"/>
</dbReference>
<evidence type="ECO:0000259" key="10">
    <source>
        <dbReference type="PROSITE" id="PS51330"/>
    </source>
</evidence>
<evidence type="ECO:0000256" key="2">
    <source>
        <dbReference type="ARBA" id="ARBA00009539"/>
    </source>
</evidence>
<sequence>MQIEMIVAVAENGVIGHDGKMPWRLSTDLKRFKKITMGLPIIMGRHTWESLPGVLPGRLNIIITRSKFDLPEGVIAVNSPEAALMASEKTGSKRVMIIGGGEIYKAFESQADVLHLTKVHATPEGDTYFRLSDPVAWREETVEAVQAGENDTADVSFVTLRRISSLH</sequence>
<dbReference type="GO" id="GO:0005829">
    <property type="term" value="C:cytosol"/>
    <property type="evidence" value="ECO:0007669"/>
    <property type="project" value="TreeGrafter"/>
</dbReference>
<name>A0A368EF43_9PROT</name>
<evidence type="ECO:0000256" key="8">
    <source>
        <dbReference type="PIRNR" id="PIRNR000194"/>
    </source>
</evidence>
<comment type="catalytic activity">
    <reaction evidence="8">
        <text>(6S)-5,6,7,8-tetrahydrofolate + NADP(+) = 7,8-dihydrofolate + NADPH + H(+)</text>
        <dbReference type="Rhea" id="RHEA:15009"/>
        <dbReference type="ChEBI" id="CHEBI:15378"/>
        <dbReference type="ChEBI" id="CHEBI:57451"/>
        <dbReference type="ChEBI" id="CHEBI:57453"/>
        <dbReference type="ChEBI" id="CHEBI:57783"/>
        <dbReference type="ChEBI" id="CHEBI:58349"/>
        <dbReference type="EC" id="1.5.1.3"/>
    </reaction>
</comment>
<keyword evidence="5 8" id="KW-0521">NADP</keyword>